<protein>
    <submittedName>
        <fullName evidence="2">Putative membrane protein</fullName>
    </submittedName>
</protein>
<name>A0A0F3NF14_ANAPH</name>
<comment type="caution">
    <text evidence="2">The sequence shown here is derived from an EMBL/GenBank/DDBJ whole genome shotgun (WGS) entry which is preliminary data.</text>
</comment>
<sequence>MCGSPASGGYVGGVMSDRDLIKGAIASHEALFRTAYRCSGYASSYLRHLNNYAVASAYQSAYPMLFAARFAYKRAKRAYATFWEDLIVGALLAYKRVLDALELSLNDFKNKKKTTKIAIIALTFVVVLIGVCYMGIYLLFSLCLRVKLLRICVQKILNIIGRCLAEVCAVIAAAIPAMLACVLALYSAILAIPSLLISLPFMLLHATLLTVASSMRNVTSLTLEFIRSAYQVTAEWIRNVRLLKLPGKALSCLWKMLKSFLLACLCLGIHPVEEDVYDLTALPDQSSDKNSQCGLLRSVIAVSVGAVVAVMAGVFSIAATLVSLLALPIVLLGFTLFHHPDVSYDRERPSGTRRLAICFDTSNVPREPRNLELIQQATPNWVNTANTARSSHATTRPANEDINVAAGAQRPGIGEGVQRVISVIAQAFSYSNTRPDTGAPGAICFDVESVSSGLATEQLQRL</sequence>
<gene>
    <name evidence="2" type="ORF">APHNP_0439</name>
</gene>
<keyword evidence="1" id="KW-0812">Transmembrane</keyword>
<dbReference type="AlphaFoldDB" id="A0A0F3NF14"/>
<dbReference type="EMBL" id="LANW01000001">
    <property type="protein sequence ID" value="KJV66610.1"/>
    <property type="molecule type" value="Genomic_DNA"/>
</dbReference>
<keyword evidence="1" id="KW-0472">Membrane</keyword>
<feature type="transmembrane region" description="Helical" evidence="1">
    <location>
        <begin position="295"/>
        <end position="315"/>
    </location>
</feature>
<accession>A0A0F3NF14</accession>
<feature type="transmembrane region" description="Helical" evidence="1">
    <location>
        <begin position="192"/>
        <end position="212"/>
    </location>
</feature>
<feature type="transmembrane region" description="Helical" evidence="1">
    <location>
        <begin position="163"/>
        <end position="186"/>
    </location>
</feature>
<evidence type="ECO:0000313" key="2">
    <source>
        <dbReference type="EMBL" id="KJV66610.1"/>
    </source>
</evidence>
<dbReference type="PATRIC" id="fig|1359153.3.peg.450"/>
<proteinExistence type="predicted"/>
<keyword evidence="1" id="KW-1133">Transmembrane helix</keyword>
<evidence type="ECO:0000256" key="1">
    <source>
        <dbReference type="SAM" id="Phobius"/>
    </source>
</evidence>
<organism evidence="2 3">
    <name type="scientific">Anaplasma phagocytophilum str. ApNP</name>
    <dbReference type="NCBI Taxonomy" id="1359153"/>
    <lineage>
        <taxon>Bacteria</taxon>
        <taxon>Pseudomonadati</taxon>
        <taxon>Pseudomonadota</taxon>
        <taxon>Alphaproteobacteria</taxon>
        <taxon>Rickettsiales</taxon>
        <taxon>Anaplasmataceae</taxon>
        <taxon>Anaplasma</taxon>
        <taxon>phagocytophilum group</taxon>
    </lineage>
</organism>
<reference evidence="2 3" key="1">
    <citation type="submission" date="2015-01" db="EMBL/GenBank/DDBJ databases">
        <title>Genome Sequencing of Rickettsiales.</title>
        <authorList>
            <person name="Daugherty S.C."/>
            <person name="Su Q."/>
            <person name="Abolude K."/>
            <person name="Beier-Sexton M."/>
            <person name="Carlyon J.A."/>
            <person name="Carter R."/>
            <person name="Day N.P."/>
            <person name="Dumler S.J."/>
            <person name="Dyachenko V."/>
            <person name="Godinez A."/>
            <person name="Kurtti T.J."/>
            <person name="Lichay M."/>
            <person name="Mullins K.E."/>
            <person name="Ott S."/>
            <person name="Pappas-Brown V."/>
            <person name="Paris D.H."/>
            <person name="Patel P."/>
            <person name="Richards A.L."/>
            <person name="Sadzewicz L."/>
            <person name="Sears K."/>
            <person name="Seidman D."/>
            <person name="Sengamalay N."/>
            <person name="Stenos J."/>
            <person name="Tallon L.J."/>
            <person name="Vincent G."/>
            <person name="Fraser C.M."/>
            <person name="Munderloh U."/>
            <person name="Dunning-Hotopp J.C."/>
        </authorList>
    </citation>
    <scope>NUCLEOTIDE SEQUENCE [LARGE SCALE GENOMIC DNA]</scope>
    <source>
        <strain evidence="2 3">ApNP</strain>
    </source>
</reference>
<dbReference type="Proteomes" id="UP000033385">
    <property type="component" value="Unassembled WGS sequence"/>
</dbReference>
<evidence type="ECO:0000313" key="3">
    <source>
        <dbReference type="Proteomes" id="UP000033385"/>
    </source>
</evidence>
<feature type="transmembrane region" description="Helical" evidence="1">
    <location>
        <begin position="117"/>
        <end position="142"/>
    </location>
</feature>